<evidence type="ECO:0000313" key="3">
    <source>
        <dbReference type="Proteomes" id="UP001320119"/>
    </source>
</evidence>
<dbReference type="Pfam" id="PF04994">
    <property type="entry name" value="TfoX_C"/>
    <property type="match status" value="1"/>
</dbReference>
<dbReference type="RefSeq" id="WP_236985438.1">
    <property type="nucleotide sequence ID" value="NZ_AP023086.1"/>
</dbReference>
<proteinExistence type="predicted"/>
<sequence>MDRIQVLQERKPVSRYRGKSAFLEMPLNGFGPRSEEILAEVEIHSVEDFMAIDPYDLYAKIKPMKGMGLNSIYAIIGARENLSWLEVAKTRKAEILMRLDDLRLAPK</sequence>
<dbReference type="AlphaFoldDB" id="A0AAN2BIJ5"/>
<protein>
    <submittedName>
        <fullName evidence="2">DNA transformation protein and related proteins</fullName>
    </submittedName>
</protein>
<organism evidence="2 3">
    <name type="scientific">Marinagarivorans cellulosilyticus</name>
    <dbReference type="NCBI Taxonomy" id="2721545"/>
    <lineage>
        <taxon>Bacteria</taxon>
        <taxon>Pseudomonadati</taxon>
        <taxon>Pseudomonadota</taxon>
        <taxon>Gammaproteobacteria</taxon>
        <taxon>Cellvibrionales</taxon>
        <taxon>Cellvibrionaceae</taxon>
        <taxon>Marinagarivorans</taxon>
    </lineage>
</organism>
<gene>
    <name evidence="2" type="ORF">MARGE09_P0128</name>
</gene>
<feature type="domain" description="TfoX C-terminal" evidence="1">
    <location>
        <begin position="30"/>
        <end position="97"/>
    </location>
</feature>
<evidence type="ECO:0000259" key="1">
    <source>
        <dbReference type="Pfam" id="PF04994"/>
    </source>
</evidence>
<dbReference type="EMBL" id="AP023086">
    <property type="protein sequence ID" value="BCD95929.1"/>
    <property type="molecule type" value="Genomic_DNA"/>
</dbReference>
<dbReference type="Gene3D" id="1.10.150.20">
    <property type="entry name" value="5' to 3' exonuclease, C-terminal subdomain"/>
    <property type="match status" value="1"/>
</dbReference>
<accession>A0AAN2BIJ5</accession>
<dbReference type="KEGG" id="marq:MARGE09_P0128"/>
<keyword evidence="3" id="KW-1185">Reference proteome</keyword>
<reference evidence="2 3" key="1">
    <citation type="journal article" date="2022" name="IScience">
        <title>An ultrasensitive nanofiber-based assay for enzymatic hydrolysis and deep-sea microbial degradation of cellulose.</title>
        <authorList>
            <person name="Tsudome M."/>
            <person name="Tachioka M."/>
            <person name="Miyazaki M."/>
            <person name="Uchimura K."/>
            <person name="Tsuda M."/>
            <person name="Takaki Y."/>
            <person name="Deguchi S."/>
        </authorList>
    </citation>
    <scope>NUCLEOTIDE SEQUENCE [LARGE SCALE GENOMIC DNA]</scope>
    <source>
        <strain evidence="2 3">GE09</strain>
    </source>
</reference>
<name>A0AAN2BIJ5_9GAMM</name>
<evidence type="ECO:0000313" key="2">
    <source>
        <dbReference type="EMBL" id="BCD95929.1"/>
    </source>
</evidence>
<dbReference type="InterPro" id="IPR007077">
    <property type="entry name" value="TfoX_C"/>
</dbReference>
<dbReference type="Proteomes" id="UP001320119">
    <property type="component" value="Chromosome"/>
</dbReference>